<dbReference type="Pfam" id="PF01522">
    <property type="entry name" value="Polysacc_deac_1"/>
    <property type="match status" value="1"/>
</dbReference>
<organism evidence="2">
    <name type="scientific">Streptomyces sp. R17</name>
    <dbReference type="NCBI Taxonomy" id="3238626"/>
    <lineage>
        <taxon>Bacteria</taxon>
        <taxon>Bacillati</taxon>
        <taxon>Actinomycetota</taxon>
        <taxon>Actinomycetes</taxon>
        <taxon>Kitasatosporales</taxon>
        <taxon>Streptomycetaceae</taxon>
        <taxon>Streptomyces</taxon>
    </lineage>
</organism>
<evidence type="ECO:0000313" key="2">
    <source>
        <dbReference type="EMBL" id="XDQ16808.1"/>
    </source>
</evidence>
<protein>
    <submittedName>
        <fullName evidence="2">Polysaccharide deacetylase family protein</fullName>
    </submittedName>
</protein>
<dbReference type="SUPFAM" id="SSF88713">
    <property type="entry name" value="Glycoside hydrolase/deacetylase"/>
    <property type="match status" value="1"/>
</dbReference>
<dbReference type="InterPro" id="IPR050248">
    <property type="entry name" value="Polysacc_deacetylase_ArnD"/>
</dbReference>
<dbReference type="Gene3D" id="3.20.20.370">
    <property type="entry name" value="Glycoside hydrolase/deacetylase"/>
    <property type="match status" value="1"/>
</dbReference>
<dbReference type="GO" id="GO:0016810">
    <property type="term" value="F:hydrolase activity, acting on carbon-nitrogen (but not peptide) bonds"/>
    <property type="evidence" value="ECO:0007669"/>
    <property type="project" value="InterPro"/>
</dbReference>
<dbReference type="AlphaFoldDB" id="A0AB39NIZ8"/>
<dbReference type="EMBL" id="CP163433">
    <property type="protein sequence ID" value="XDQ16808.1"/>
    <property type="molecule type" value="Genomic_DNA"/>
</dbReference>
<feature type="domain" description="NodB homology" evidence="1">
    <location>
        <begin position="49"/>
        <end position="235"/>
    </location>
</feature>
<dbReference type="CDD" id="cd10959">
    <property type="entry name" value="CE4_NodB_like_3"/>
    <property type="match status" value="1"/>
</dbReference>
<dbReference type="InterPro" id="IPR002509">
    <property type="entry name" value="NODB_dom"/>
</dbReference>
<dbReference type="PROSITE" id="PS51677">
    <property type="entry name" value="NODB"/>
    <property type="match status" value="1"/>
</dbReference>
<reference evidence="2" key="1">
    <citation type="submission" date="2024-07" db="EMBL/GenBank/DDBJ databases">
        <authorList>
            <person name="Yu S.T."/>
        </authorList>
    </citation>
    <scope>NUCLEOTIDE SEQUENCE</scope>
    <source>
        <strain evidence="2">R17</strain>
    </source>
</reference>
<dbReference type="PANTHER" id="PTHR10587:SF137">
    <property type="entry name" value="4-DEOXY-4-FORMAMIDO-L-ARABINOSE-PHOSPHOUNDECAPRENOL DEFORMYLASE ARND-RELATED"/>
    <property type="match status" value="1"/>
</dbReference>
<dbReference type="RefSeq" id="WP_006130946.1">
    <property type="nucleotide sequence ID" value="NZ_CP163433.1"/>
</dbReference>
<dbReference type="GO" id="GO:0005975">
    <property type="term" value="P:carbohydrate metabolic process"/>
    <property type="evidence" value="ECO:0007669"/>
    <property type="project" value="InterPro"/>
</dbReference>
<sequence>MPVPLPRAAAAVGLPLAGAALAHVGPAATWLPVVRGRLIPGLAGVGHPRHVALTFDDGPDPVSTPRFLDALDGLGVRATFFVLGDAVVRHPGVVRETVRRGHEVAVHGWSHDRPWLPAPTRDVRALRRAVAAVRDVTGVTPRWYRPPYGILTSGRWAAARAAGLRPVLWTAWGRDWTATATPASVRATVEADLRGGGTVLLHDTDRTAAPGCWRATLSALPGLVAGVRAAGLAVGPLAEHGTAAALPVTAPPAPYGPAAVAHPQVPEPGRRP</sequence>
<dbReference type="InterPro" id="IPR011330">
    <property type="entry name" value="Glyco_hydro/deAcase_b/a-brl"/>
</dbReference>
<proteinExistence type="predicted"/>
<name>A0AB39NIZ8_9ACTN</name>
<accession>A0AB39NIZ8</accession>
<gene>
    <name evidence="2" type="ORF">AB5J48_01160</name>
</gene>
<dbReference type="PANTHER" id="PTHR10587">
    <property type="entry name" value="GLYCOSYL TRANSFERASE-RELATED"/>
    <property type="match status" value="1"/>
</dbReference>
<evidence type="ECO:0000259" key="1">
    <source>
        <dbReference type="PROSITE" id="PS51677"/>
    </source>
</evidence>